<dbReference type="InterPro" id="IPR036291">
    <property type="entry name" value="NAD(P)-bd_dom_sf"/>
</dbReference>
<keyword evidence="2" id="KW-1185">Reference proteome</keyword>
<name>A0A240EGM9_9VIBR</name>
<dbReference type="AlphaFoldDB" id="A0A240EGM9"/>
<dbReference type="Gene3D" id="3.40.50.720">
    <property type="entry name" value="NAD(P)-binding Rossmann-like Domain"/>
    <property type="match status" value="1"/>
</dbReference>
<reference evidence="2" key="1">
    <citation type="submission" date="2016-06" db="EMBL/GenBank/DDBJ databases">
        <authorList>
            <person name="Rodrigo-Torres L."/>
            <person name="Arahal R.D."/>
            <person name="Lucena T."/>
        </authorList>
    </citation>
    <scope>NUCLEOTIDE SEQUENCE [LARGE SCALE GENOMIC DNA]</scope>
    <source>
        <strain evidence="2">CECT8203</strain>
    </source>
</reference>
<accession>A0A240EGM9</accession>
<organism evidence="1 2">
    <name type="scientific">Vibrio thalassae</name>
    <dbReference type="NCBI Taxonomy" id="1243014"/>
    <lineage>
        <taxon>Bacteria</taxon>
        <taxon>Pseudomonadati</taxon>
        <taxon>Pseudomonadota</taxon>
        <taxon>Gammaproteobacteria</taxon>
        <taxon>Vibrionales</taxon>
        <taxon>Vibrionaceae</taxon>
        <taxon>Vibrio</taxon>
    </lineage>
</organism>
<proteinExistence type="predicted"/>
<dbReference type="EMBL" id="OANU01000011">
    <property type="protein sequence ID" value="SNX47671.1"/>
    <property type="molecule type" value="Genomic_DNA"/>
</dbReference>
<dbReference type="Proteomes" id="UP000219336">
    <property type="component" value="Unassembled WGS sequence"/>
</dbReference>
<dbReference type="SUPFAM" id="SSF51735">
    <property type="entry name" value="NAD(P)-binding Rossmann-fold domains"/>
    <property type="match status" value="1"/>
</dbReference>
<protein>
    <recommendedName>
        <fullName evidence="3">Short chain dehydrogenase</fullName>
    </recommendedName>
</protein>
<evidence type="ECO:0000313" key="2">
    <source>
        <dbReference type="Proteomes" id="UP000219336"/>
    </source>
</evidence>
<evidence type="ECO:0000313" key="1">
    <source>
        <dbReference type="EMBL" id="SNX47671.1"/>
    </source>
</evidence>
<gene>
    <name evidence="1" type="ORF">VTH8203_01286</name>
</gene>
<evidence type="ECO:0008006" key="3">
    <source>
        <dbReference type="Google" id="ProtNLM"/>
    </source>
</evidence>
<sequence>MKSITIFGVSSGVGLAAVRYFSSQGLEVIGVARNH</sequence>